<evidence type="ECO:0000256" key="2">
    <source>
        <dbReference type="SAM" id="Phobius"/>
    </source>
</evidence>
<dbReference type="AlphaFoldDB" id="Q23A18"/>
<feature type="compositionally biased region" description="Low complexity" evidence="1">
    <location>
        <begin position="559"/>
        <end position="569"/>
    </location>
</feature>
<evidence type="ECO:0000256" key="1">
    <source>
        <dbReference type="SAM" id="MobiDB-lite"/>
    </source>
</evidence>
<evidence type="ECO:0000313" key="3">
    <source>
        <dbReference type="EMBL" id="EAR93345.2"/>
    </source>
</evidence>
<feature type="transmembrane region" description="Helical" evidence="2">
    <location>
        <begin position="21"/>
        <end position="49"/>
    </location>
</feature>
<keyword evidence="2 3" id="KW-0812">Transmembrane</keyword>
<gene>
    <name evidence="3" type="ORF">TTHERM_00884590</name>
</gene>
<accession>Q23A18</accession>
<dbReference type="Proteomes" id="UP000009168">
    <property type="component" value="Unassembled WGS sequence"/>
</dbReference>
<dbReference type="GeneID" id="7827004"/>
<dbReference type="HOGENOM" id="CLU_302788_0_0_1"/>
<proteinExistence type="predicted"/>
<feature type="region of interest" description="Disordered" evidence="1">
    <location>
        <begin position="546"/>
        <end position="569"/>
    </location>
</feature>
<dbReference type="KEGG" id="tet:TTHERM_00884590"/>
<protein>
    <submittedName>
        <fullName evidence="3">Transmembrane protein, putative</fullName>
    </submittedName>
</protein>
<dbReference type="EMBL" id="GG662856">
    <property type="protein sequence ID" value="EAR93345.2"/>
    <property type="molecule type" value="Genomic_DNA"/>
</dbReference>
<reference evidence="4" key="1">
    <citation type="journal article" date="2006" name="PLoS Biol.">
        <title>Macronuclear genome sequence of the ciliate Tetrahymena thermophila, a model eukaryote.</title>
        <authorList>
            <person name="Eisen J.A."/>
            <person name="Coyne R.S."/>
            <person name="Wu M."/>
            <person name="Wu D."/>
            <person name="Thiagarajan M."/>
            <person name="Wortman J.R."/>
            <person name="Badger J.H."/>
            <person name="Ren Q."/>
            <person name="Amedeo P."/>
            <person name="Jones K.M."/>
            <person name="Tallon L.J."/>
            <person name="Delcher A.L."/>
            <person name="Salzberg S.L."/>
            <person name="Silva J.C."/>
            <person name="Haas B.J."/>
            <person name="Majoros W.H."/>
            <person name="Farzad M."/>
            <person name="Carlton J.M."/>
            <person name="Smith R.K. Jr."/>
            <person name="Garg J."/>
            <person name="Pearlman R.E."/>
            <person name="Karrer K.M."/>
            <person name="Sun L."/>
            <person name="Manning G."/>
            <person name="Elde N.C."/>
            <person name="Turkewitz A.P."/>
            <person name="Asai D.J."/>
            <person name="Wilkes D.E."/>
            <person name="Wang Y."/>
            <person name="Cai H."/>
            <person name="Collins K."/>
            <person name="Stewart B.A."/>
            <person name="Lee S.R."/>
            <person name="Wilamowska K."/>
            <person name="Weinberg Z."/>
            <person name="Ruzzo W.L."/>
            <person name="Wloga D."/>
            <person name="Gaertig J."/>
            <person name="Frankel J."/>
            <person name="Tsao C.-C."/>
            <person name="Gorovsky M.A."/>
            <person name="Keeling P.J."/>
            <person name="Waller R.F."/>
            <person name="Patron N.J."/>
            <person name="Cherry J.M."/>
            <person name="Stover N.A."/>
            <person name="Krieger C.J."/>
            <person name="del Toro C."/>
            <person name="Ryder H.F."/>
            <person name="Williamson S.C."/>
            <person name="Barbeau R.A."/>
            <person name="Hamilton E.P."/>
            <person name="Orias E."/>
        </authorList>
    </citation>
    <scope>NUCLEOTIDE SEQUENCE [LARGE SCALE GENOMIC DNA]</scope>
    <source>
        <strain evidence="4">SB210</strain>
    </source>
</reference>
<keyword evidence="4" id="KW-1185">Reference proteome</keyword>
<dbReference type="RefSeq" id="XP_001013590.2">
    <property type="nucleotide sequence ID" value="XM_001013590.2"/>
</dbReference>
<dbReference type="InParanoid" id="Q23A18"/>
<keyword evidence="2" id="KW-0472">Membrane</keyword>
<sequence length="869" mass="101923">MMIILVEYQNILMESTAIITCLAFPITLLSIDLAFIIYFCILGVFLIAYRYQHVKQERLLFLVLKNFERWQIVVEKTVPAHFIIQSFVYRTHQIQLYDSSKKFQAEFMKVAEKRDLKKSNFNEKYVQILKQLHIENIINRGKIKPISFPYTETPTLYDYLLDKHALLFENYNEENKNSNITFNLNKTKSFSKENQSAQKVQSFKIDTNPSRTSIANQSKIDIGKKLRKFSRNNSKKLSVNEKQQSFAEKKQGQQTNEHVEVSYFDEKLNQKQYFKVCIVPLMLQEPLLAISMEDITFVSLYHQKMKHIKQNIILNSLSYVKLKSKIDDIYNDISFEQPKLKKEIIYISHIIRAFTKIDPLKITFNTFSICNLIEDIKKIFPCIKQVNYKREITQPTIVEKKQQQQDKKSTPQKFIRSHTNSSLQCGIENQKDIELTYLQIKKPNMSMNNSDVAQLKLLNQVNLVPSQKQKDQINGVIYNHLNQQYLINKNNQKNNSNKQYINKQSIFGHQKEKDTILSKKQINLDPFSDMNEVEFSNSNILINNDIDNYQDKDNEGDQNHNNNNQSNNNLHNIMIKNILTQKRGAKRTLSHTIPFSQECRTLEKVNTFCNIIGNYEQGLREKVLVSDSPTTNYQQSCYKERLDSIYTQLSSPRCRLNTQLTNNNNYTEEKEILTKTADQNNLQNQANAIFYSSNRKNETLSTSQKQLCELFENLGVAEEKMKREIDSHLTEETQNLEYFICNNENMIQYVLIGVLSIFKEKNVEIEICLNQQSLYKSLKILIKPCVKMTLSKKLTYFQPEALYSLDDIYDIKSSDDPCSFSQLSEKMFQRLNEICLLLGPNKIRNEPDLIEVEFFAEQNKINIQKQQQI</sequence>
<keyword evidence="2" id="KW-1133">Transmembrane helix</keyword>
<feature type="compositionally biased region" description="Basic and acidic residues" evidence="1">
    <location>
        <begin position="549"/>
        <end position="558"/>
    </location>
</feature>
<evidence type="ECO:0000313" key="4">
    <source>
        <dbReference type="Proteomes" id="UP000009168"/>
    </source>
</evidence>
<name>Q23A18_TETTS</name>
<organism evidence="3 4">
    <name type="scientific">Tetrahymena thermophila (strain SB210)</name>
    <dbReference type="NCBI Taxonomy" id="312017"/>
    <lineage>
        <taxon>Eukaryota</taxon>
        <taxon>Sar</taxon>
        <taxon>Alveolata</taxon>
        <taxon>Ciliophora</taxon>
        <taxon>Intramacronucleata</taxon>
        <taxon>Oligohymenophorea</taxon>
        <taxon>Hymenostomatida</taxon>
        <taxon>Tetrahymenina</taxon>
        <taxon>Tetrahymenidae</taxon>
        <taxon>Tetrahymena</taxon>
    </lineage>
</organism>